<evidence type="ECO:0000256" key="1">
    <source>
        <dbReference type="SAM" id="MobiDB-lite"/>
    </source>
</evidence>
<organism evidence="3 4">
    <name type="scientific">Stachybotrys elegans</name>
    <dbReference type="NCBI Taxonomy" id="80388"/>
    <lineage>
        <taxon>Eukaryota</taxon>
        <taxon>Fungi</taxon>
        <taxon>Dikarya</taxon>
        <taxon>Ascomycota</taxon>
        <taxon>Pezizomycotina</taxon>
        <taxon>Sordariomycetes</taxon>
        <taxon>Hypocreomycetidae</taxon>
        <taxon>Hypocreales</taxon>
        <taxon>Stachybotryaceae</taxon>
        <taxon>Stachybotrys</taxon>
    </lineage>
</organism>
<dbReference type="InterPro" id="IPR043837">
    <property type="entry name" value="Mtf2-like_C"/>
</dbReference>
<accession>A0A8K0WXE5</accession>
<evidence type="ECO:0000313" key="4">
    <source>
        <dbReference type="Proteomes" id="UP000813444"/>
    </source>
</evidence>
<dbReference type="Pfam" id="PF19189">
    <property type="entry name" value="Mtf2"/>
    <property type="match status" value="1"/>
</dbReference>
<proteinExistence type="predicted"/>
<keyword evidence="4" id="KW-1185">Reference proteome</keyword>
<gene>
    <name evidence="3" type="ORF">B0I35DRAFT_415672</name>
</gene>
<sequence>MSTLLPFLYQTQTLRCLRTLRHVRRHAALTQVRTFRQRPGKSSIPFNWEGSKDVEPKQPSTITPSEAQVFKGIFEEIAQGKAAQSMRSSDPGRSQTEQERIVQFREQILQRYPSSLRESAELALGLYSKQSEEPGSSKMLELEPVSQETLAERARLAEKHDQARTKIVTLMTDCRTDAELWAVLEEHVFSLPQRMGLVPKPRRGKAASEALPELPEVPADSDSMEIYSPLYSYFVNMAVEMFDKGFSQPSPYALQVLPRVKELGLASHVLAVSANLYVKLARIHWERHGSIGGALGALQEMTSTGLSPNAEVMALLQRIRQDLLLCREGVQGGLSQIVASMLPYNGASLDKLDDVYYNMQMLMREG</sequence>
<feature type="domain" description="Mtf2-like C-terminal" evidence="2">
    <location>
        <begin position="161"/>
        <end position="325"/>
    </location>
</feature>
<comment type="caution">
    <text evidence="3">The sequence shown here is derived from an EMBL/GenBank/DDBJ whole genome shotgun (WGS) entry which is preliminary data.</text>
</comment>
<dbReference type="GO" id="GO:0005739">
    <property type="term" value="C:mitochondrion"/>
    <property type="evidence" value="ECO:0007669"/>
    <property type="project" value="InterPro"/>
</dbReference>
<protein>
    <recommendedName>
        <fullName evidence="2">Mtf2-like C-terminal domain-containing protein</fullName>
    </recommendedName>
</protein>
<dbReference type="InterPro" id="IPR040009">
    <property type="entry name" value="Mtf2/C5D6.12-like"/>
</dbReference>
<dbReference type="AlphaFoldDB" id="A0A8K0WXE5"/>
<feature type="region of interest" description="Disordered" evidence="1">
    <location>
        <begin position="40"/>
        <end position="62"/>
    </location>
</feature>
<dbReference type="PANTHER" id="PTHR39468:SF1">
    <property type="entry name" value="MTF2-LIKE C-TERMINAL DOMAIN-CONTAINING PROTEIN"/>
    <property type="match status" value="1"/>
</dbReference>
<dbReference type="EMBL" id="JAGPNK010000001">
    <property type="protein sequence ID" value="KAH7327766.1"/>
    <property type="molecule type" value="Genomic_DNA"/>
</dbReference>
<evidence type="ECO:0000313" key="3">
    <source>
        <dbReference type="EMBL" id="KAH7327766.1"/>
    </source>
</evidence>
<name>A0A8K0WXE5_9HYPO</name>
<reference evidence="3" key="1">
    <citation type="journal article" date="2021" name="Nat. Commun.">
        <title>Genetic determinants of endophytism in the Arabidopsis root mycobiome.</title>
        <authorList>
            <person name="Mesny F."/>
            <person name="Miyauchi S."/>
            <person name="Thiergart T."/>
            <person name="Pickel B."/>
            <person name="Atanasova L."/>
            <person name="Karlsson M."/>
            <person name="Huettel B."/>
            <person name="Barry K.W."/>
            <person name="Haridas S."/>
            <person name="Chen C."/>
            <person name="Bauer D."/>
            <person name="Andreopoulos W."/>
            <person name="Pangilinan J."/>
            <person name="LaButti K."/>
            <person name="Riley R."/>
            <person name="Lipzen A."/>
            <person name="Clum A."/>
            <person name="Drula E."/>
            <person name="Henrissat B."/>
            <person name="Kohler A."/>
            <person name="Grigoriev I.V."/>
            <person name="Martin F.M."/>
            <person name="Hacquard S."/>
        </authorList>
    </citation>
    <scope>NUCLEOTIDE SEQUENCE</scope>
    <source>
        <strain evidence="3">MPI-CAGE-CH-0235</strain>
    </source>
</reference>
<dbReference type="OrthoDB" id="2444174at2759"/>
<dbReference type="Proteomes" id="UP000813444">
    <property type="component" value="Unassembled WGS sequence"/>
</dbReference>
<evidence type="ECO:0000259" key="2">
    <source>
        <dbReference type="Pfam" id="PF19189"/>
    </source>
</evidence>
<dbReference type="PANTHER" id="PTHR39468">
    <property type="entry name" value="CHROMOSOME 7, WHOLE GENOME SHOTGUN SEQUENCE"/>
    <property type="match status" value="1"/>
</dbReference>